<protein>
    <submittedName>
        <fullName evidence="3">Glycoside hydrolase family 3 N-terminal domain-containing protein</fullName>
    </submittedName>
</protein>
<gene>
    <name evidence="3" type="ORF">KB449_09135</name>
</gene>
<dbReference type="SUPFAM" id="SSF51445">
    <property type="entry name" value="(Trans)glycosidases"/>
    <property type="match status" value="1"/>
</dbReference>
<name>A0ABT6TE84_9BACL</name>
<dbReference type="InterPro" id="IPR017853">
    <property type="entry name" value="GH"/>
</dbReference>
<comment type="caution">
    <text evidence="3">The sequence shown here is derived from an EMBL/GenBank/DDBJ whole genome shotgun (WGS) entry which is preliminary data.</text>
</comment>
<reference evidence="3" key="1">
    <citation type="submission" date="2023-04" db="EMBL/GenBank/DDBJ databases">
        <title>Comparative genomic analysis of Cohnella hashimotonis sp. nov., isolated from the International Space Station.</title>
        <authorList>
            <person name="Venkateswaran K."/>
            <person name="Simpson A."/>
        </authorList>
    </citation>
    <scope>NUCLEOTIDE SEQUENCE</scope>
    <source>
        <strain evidence="3">F6_2S_P_1</strain>
    </source>
</reference>
<sequence>MRRAFATIIPSSWKTIRAKEKRYRGASRQRTTLYGVSTDFASLLGLGQTWNKDLAAQVGQVMGSEKISQLNVKQGTSNIHYGSGASKPIAFTAITDMRVNPLNCRFAEGYGEDTHLTATMVDSMSAGLAGTNQSVSQDGFWQRAIVGTRHYSLYNAEWFRQSASYNASARAIYEYHAPSVFKAFASGSMAGAMTAFGRTNGVPNIISPYLALGNERARFGMYSSPDFNAENHMYTSGNSGNGYDTQYTLDRKHALALMVLADSESTRASGTDKTDVVTLTNAVKEGLYGITLADVQKAVRPLINQLVRIGVFTRRMPAACL</sequence>
<dbReference type="InterPro" id="IPR036962">
    <property type="entry name" value="Glyco_hydro_3_N_sf"/>
</dbReference>
<evidence type="ECO:0000313" key="3">
    <source>
        <dbReference type="EMBL" id="MDI4645122.1"/>
    </source>
</evidence>
<comment type="similarity">
    <text evidence="1">Belongs to the glycosyl hydrolase 3 family.</text>
</comment>
<dbReference type="Gene3D" id="3.20.20.300">
    <property type="entry name" value="Glycoside hydrolase, family 3, N-terminal domain"/>
    <property type="match status" value="1"/>
</dbReference>
<accession>A0ABT6TE84</accession>
<evidence type="ECO:0000256" key="2">
    <source>
        <dbReference type="ARBA" id="ARBA00022801"/>
    </source>
</evidence>
<evidence type="ECO:0000256" key="1">
    <source>
        <dbReference type="ARBA" id="ARBA00005336"/>
    </source>
</evidence>
<proteinExistence type="inferred from homology"/>
<dbReference type="InterPro" id="IPR050288">
    <property type="entry name" value="Cellulose_deg_GH3"/>
</dbReference>
<dbReference type="RefSeq" id="WP_282908074.1">
    <property type="nucleotide sequence ID" value="NZ_JAGRPV010000001.1"/>
</dbReference>
<organism evidence="3 4">
    <name type="scientific">Cohnella hashimotonis</name>
    <dbReference type="NCBI Taxonomy" id="2826895"/>
    <lineage>
        <taxon>Bacteria</taxon>
        <taxon>Bacillati</taxon>
        <taxon>Bacillota</taxon>
        <taxon>Bacilli</taxon>
        <taxon>Bacillales</taxon>
        <taxon>Paenibacillaceae</taxon>
        <taxon>Cohnella</taxon>
    </lineage>
</organism>
<keyword evidence="2 3" id="KW-0378">Hydrolase</keyword>
<dbReference type="PANTHER" id="PTHR42715">
    <property type="entry name" value="BETA-GLUCOSIDASE"/>
    <property type="match status" value="1"/>
</dbReference>
<dbReference type="Proteomes" id="UP001161691">
    <property type="component" value="Unassembled WGS sequence"/>
</dbReference>
<dbReference type="GO" id="GO:0016787">
    <property type="term" value="F:hydrolase activity"/>
    <property type="evidence" value="ECO:0007669"/>
    <property type="project" value="UniProtKB-KW"/>
</dbReference>
<evidence type="ECO:0000313" key="4">
    <source>
        <dbReference type="Proteomes" id="UP001161691"/>
    </source>
</evidence>
<dbReference type="EMBL" id="JAGRPV010000001">
    <property type="protein sequence ID" value="MDI4645122.1"/>
    <property type="molecule type" value="Genomic_DNA"/>
</dbReference>
<keyword evidence="4" id="KW-1185">Reference proteome</keyword>
<dbReference type="PANTHER" id="PTHR42715:SF10">
    <property type="entry name" value="BETA-GLUCOSIDASE"/>
    <property type="match status" value="1"/>
</dbReference>